<keyword evidence="2" id="KW-1185">Reference proteome</keyword>
<dbReference type="PATRIC" id="fig|1121877.4.peg.1000"/>
<evidence type="ECO:0000313" key="1">
    <source>
        <dbReference type="EMBL" id="KJE77221.1"/>
    </source>
</evidence>
<protein>
    <submittedName>
        <fullName evidence="1">Uncharacterized protein</fullName>
    </submittedName>
</protein>
<dbReference type="Proteomes" id="UP000032336">
    <property type="component" value="Unassembled WGS sequence"/>
</dbReference>
<comment type="caution">
    <text evidence="1">The sequence shown here is derived from an EMBL/GenBank/DDBJ whole genome shotgun (WGS) entry which is preliminary data.</text>
</comment>
<reference evidence="1 2" key="1">
    <citation type="submission" date="2015-01" db="EMBL/GenBank/DDBJ databases">
        <title>Draft genome of the acidophilic iron oxidizer Ferrimicrobium acidiphilum strain T23.</title>
        <authorList>
            <person name="Poehlein A."/>
            <person name="Eisen S."/>
            <person name="Schloemann M."/>
            <person name="Johnson B.D."/>
            <person name="Daniel R."/>
            <person name="Muehling M."/>
        </authorList>
    </citation>
    <scope>NUCLEOTIDE SEQUENCE [LARGE SCALE GENOMIC DNA]</scope>
    <source>
        <strain evidence="1 2">T23</strain>
    </source>
</reference>
<dbReference type="AlphaFoldDB" id="A0A0D8FVV4"/>
<dbReference type="STRING" id="1121877.FEAC_09330"/>
<gene>
    <name evidence="1" type="ORF">FEAC_09330</name>
</gene>
<organism evidence="1 2">
    <name type="scientific">Ferrimicrobium acidiphilum DSM 19497</name>
    <dbReference type="NCBI Taxonomy" id="1121877"/>
    <lineage>
        <taxon>Bacteria</taxon>
        <taxon>Bacillati</taxon>
        <taxon>Actinomycetota</taxon>
        <taxon>Acidimicrobiia</taxon>
        <taxon>Acidimicrobiales</taxon>
        <taxon>Acidimicrobiaceae</taxon>
        <taxon>Ferrimicrobium</taxon>
    </lineage>
</organism>
<proteinExistence type="predicted"/>
<sequence>MVAFSRGSPFLANLSTQPSSLALETAWSPGRQIPALVPLSGWARFLNALILWMPAQSSFSSGEKQDLCQAAIVVTWIIASPGSSRHRVIASSRHRVIASSRHRVIASSRHRNTVAPCYSRTLVPAPNYFTPPTSEPRWLAASKSLSTQGPALSAPTSQHPSLLLT</sequence>
<dbReference type="EMBL" id="JXUW01000006">
    <property type="protein sequence ID" value="KJE77221.1"/>
    <property type="molecule type" value="Genomic_DNA"/>
</dbReference>
<evidence type="ECO:0000313" key="2">
    <source>
        <dbReference type="Proteomes" id="UP000032336"/>
    </source>
</evidence>
<accession>A0A0D8FVV4</accession>
<name>A0A0D8FVV4_9ACTN</name>